<comment type="caution">
    <text evidence="2">The sequence shown here is derived from an EMBL/GenBank/DDBJ whole genome shotgun (WGS) entry which is preliminary data.</text>
</comment>
<dbReference type="Gene3D" id="3.40.960.10">
    <property type="entry name" value="VSR Endonuclease"/>
    <property type="match status" value="1"/>
</dbReference>
<name>A0A8J7IGR4_9FLAO</name>
<keyword evidence="3" id="KW-1185">Reference proteome</keyword>
<evidence type="ECO:0000259" key="1">
    <source>
        <dbReference type="Pfam" id="PF04480"/>
    </source>
</evidence>
<dbReference type="Pfam" id="PF04480">
    <property type="entry name" value="DUF559"/>
    <property type="match status" value="1"/>
</dbReference>
<organism evidence="2 3">
    <name type="scientific">Snuella sedimenti</name>
    <dbReference type="NCBI Taxonomy" id="2798802"/>
    <lineage>
        <taxon>Bacteria</taxon>
        <taxon>Pseudomonadati</taxon>
        <taxon>Bacteroidota</taxon>
        <taxon>Flavobacteriia</taxon>
        <taxon>Flavobacteriales</taxon>
        <taxon>Flavobacteriaceae</taxon>
        <taxon>Snuella</taxon>
    </lineage>
</organism>
<evidence type="ECO:0000313" key="3">
    <source>
        <dbReference type="Proteomes" id="UP000610931"/>
    </source>
</evidence>
<accession>A0A8J7IGR4</accession>
<dbReference type="Proteomes" id="UP000610931">
    <property type="component" value="Unassembled WGS sequence"/>
</dbReference>
<dbReference type="AlphaFoldDB" id="A0A8J7IGR4"/>
<dbReference type="EMBL" id="JAELVQ010000007">
    <property type="protein sequence ID" value="MBJ6367908.1"/>
    <property type="molecule type" value="Genomic_DNA"/>
</dbReference>
<dbReference type="InterPro" id="IPR007569">
    <property type="entry name" value="DUF559"/>
</dbReference>
<gene>
    <name evidence="2" type="ORF">JF259_07390</name>
</gene>
<evidence type="ECO:0000313" key="2">
    <source>
        <dbReference type="EMBL" id="MBJ6367908.1"/>
    </source>
</evidence>
<proteinExistence type="predicted"/>
<reference evidence="2" key="1">
    <citation type="submission" date="2020-12" db="EMBL/GenBank/DDBJ databases">
        <title>Snuella sp. nov., isolated from sediment in Incheon.</title>
        <authorList>
            <person name="Kim W."/>
        </authorList>
    </citation>
    <scope>NUCLEOTIDE SEQUENCE</scope>
    <source>
        <strain evidence="2">CAU 1569</strain>
    </source>
</reference>
<protein>
    <submittedName>
        <fullName evidence="2">DUF559 domain-containing protein</fullName>
    </submittedName>
</protein>
<feature type="domain" description="DUF559" evidence="1">
    <location>
        <begin position="24"/>
        <end position="64"/>
    </location>
</feature>
<sequence>MYNFKLLQETYQAYSTNKNNNPAAQEYDRKRTRFLESLSYEVIRFENKLVFKHLASVLHEIVSNFKSEPSD</sequence>